<evidence type="ECO:0000313" key="1">
    <source>
        <dbReference type="EMBL" id="GBN03509.1"/>
    </source>
</evidence>
<accession>A0A4Y2KN63</accession>
<dbReference type="AlphaFoldDB" id="A0A4Y2KN63"/>
<organism evidence="1 2">
    <name type="scientific">Araneus ventricosus</name>
    <name type="common">Orbweaver spider</name>
    <name type="synonym">Epeira ventricosa</name>
    <dbReference type="NCBI Taxonomy" id="182803"/>
    <lineage>
        <taxon>Eukaryota</taxon>
        <taxon>Metazoa</taxon>
        <taxon>Ecdysozoa</taxon>
        <taxon>Arthropoda</taxon>
        <taxon>Chelicerata</taxon>
        <taxon>Arachnida</taxon>
        <taxon>Araneae</taxon>
        <taxon>Araneomorphae</taxon>
        <taxon>Entelegynae</taxon>
        <taxon>Araneoidea</taxon>
        <taxon>Araneidae</taxon>
        <taxon>Araneus</taxon>
    </lineage>
</organism>
<reference evidence="1 2" key="1">
    <citation type="journal article" date="2019" name="Sci. Rep.">
        <title>Orb-weaving spider Araneus ventricosus genome elucidates the spidroin gene catalogue.</title>
        <authorList>
            <person name="Kono N."/>
            <person name="Nakamura H."/>
            <person name="Ohtoshi R."/>
            <person name="Moran D.A.P."/>
            <person name="Shinohara A."/>
            <person name="Yoshida Y."/>
            <person name="Fujiwara M."/>
            <person name="Mori M."/>
            <person name="Tomita M."/>
            <person name="Arakawa K."/>
        </authorList>
    </citation>
    <scope>NUCLEOTIDE SEQUENCE [LARGE SCALE GENOMIC DNA]</scope>
</reference>
<gene>
    <name evidence="1" type="ORF">AVEN_271467_1</name>
</gene>
<name>A0A4Y2KN63_ARAVE</name>
<comment type="caution">
    <text evidence="1">The sequence shown here is derived from an EMBL/GenBank/DDBJ whole genome shotgun (WGS) entry which is preliminary data.</text>
</comment>
<protein>
    <submittedName>
        <fullName evidence="1">Uncharacterized protein</fullName>
    </submittedName>
</protein>
<proteinExistence type="predicted"/>
<evidence type="ECO:0000313" key="2">
    <source>
        <dbReference type="Proteomes" id="UP000499080"/>
    </source>
</evidence>
<dbReference type="Proteomes" id="UP000499080">
    <property type="component" value="Unassembled WGS sequence"/>
</dbReference>
<dbReference type="EMBL" id="BGPR01004804">
    <property type="protein sequence ID" value="GBN03509.1"/>
    <property type="molecule type" value="Genomic_DNA"/>
</dbReference>
<sequence length="91" mass="10327">MYLLETESACNTSVPVNTTEIEVAPLEKISIPQPSLSLHYWSYWQTTICRLRKLDLRKYQSSTTVLTPMNACGSERNVRSTFVFRQGAGNP</sequence>
<keyword evidence="2" id="KW-1185">Reference proteome</keyword>